<comment type="catalytic activity">
    <reaction evidence="7">
        <text>Preferential cleavage: (Ac)2-L-Lys-D-Ala-|-D-Ala. Also transpeptidation of peptidyl-alanyl moieties that are N-acyl substituents of D-alanine.</text>
        <dbReference type="EC" id="3.4.16.4"/>
    </reaction>
</comment>
<evidence type="ECO:0000256" key="8">
    <source>
        <dbReference type="ARBA" id="ARBA00049902"/>
    </source>
</evidence>
<dbReference type="GO" id="GO:0008658">
    <property type="term" value="F:penicillin binding"/>
    <property type="evidence" value="ECO:0007669"/>
    <property type="project" value="InterPro"/>
</dbReference>
<dbReference type="InterPro" id="IPR023346">
    <property type="entry name" value="Lysozyme-like_dom_sf"/>
</dbReference>
<dbReference type="EC" id="3.4.-.-" evidence="11"/>
<evidence type="ECO:0000256" key="4">
    <source>
        <dbReference type="ARBA" id="ARBA00022679"/>
    </source>
</evidence>
<dbReference type="GO" id="GO:0008955">
    <property type="term" value="F:peptidoglycan glycosyltransferase activity"/>
    <property type="evidence" value="ECO:0007669"/>
    <property type="project" value="UniProtKB-EC"/>
</dbReference>
<dbReference type="SUPFAM" id="SSF53955">
    <property type="entry name" value="Lysozyme-like"/>
    <property type="match status" value="1"/>
</dbReference>
<keyword evidence="6" id="KW-0511">Multifunctional enzyme</keyword>
<comment type="catalytic activity">
    <reaction evidence="8">
        <text>[GlcNAc-(1-&gt;4)-Mur2Ac(oyl-L-Ala-gamma-D-Glu-L-Lys-D-Ala-D-Ala)](n)-di-trans,octa-cis-undecaprenyl diphosphate + beta-D-GlcNAc-(1-&gt;4)-Mur2Ac(oyl-L-Ala-gamma-D-Glu-L-Lys-D-Ala-D-Ala)-di-trans,octa-cis-undecaprenyl diphosphate = [GlcNAc-(1-&gt;4)-Mur2Ac(oyl-L-Ala-gamma-D-Glu-L-Lys-D-Ala-D-Ala)](n+1)-di-trans,octa-cis-undecaprenyl diphosphate + di-trans,octa-cis-undecaprenyl diphosphate + H(+)</text>
        <dbReference type="Rhea" id="RHEA:23708"/>
        <dbReference type="Rhea" id="RHEA-COMP:9602"/>
        <dbReference type="Rhea" id="RHEA-COMP:9603"/>
        <dbReference type="ChEBI" id="CHEBI:15378"/>
        <dbReference type="ChEBI" id="CHEBI:58405"/>
        <dbReference type="ChEBI" id="CHEBI:60033"/>
        <dbReference type="ChEBI" id="CHEBI:78435"/>
        <dbReference type="EC" id="2.4.99.28"/>
    </reaction>
</comment>
<evidence type="ECO:0000256" key="3">
    <source>
        <dbReference type="ARBA" id="ARBA00022676"/>
    </source>
</evidence>
<dbReference type="EMBL" id="CADCUM010000028">
    <property type="protein sequence ID" value="CAA9370873.1"/>
    <property type="molecule type" value="Genomic_DNA"/>
</dbReference>
<dbReference type="InterPro" id="IPR001264">
    <property type="entry name" value="Glyco_trans_51"/>
</dbReference>
<evidence type="ECO:0000256" key="5">
    <source>
        <dbReference type="ARBA" id="ARBA00022801"/>
    </source>
</evidence>
<evidence type="ECO:0000256" key="7">
    <source>
        <dbReference type="ARBA" id="ARBA00034000"/>
    </source>
</evidence>
<dbReference type="GO" id="GO:0030288">
    <property type="term" value="C:outer membrane-bounded periplasmic space"/>
    <property type="evidence" value="ECO:0007669"/>
    <property type="project" value="TreeGrafter"/>
</dbReference>
<name>A0A6J4N261_9ACTN</name>
<dbReference type="InterPro" id="IPR036950">
    <property type="entry name" value="PBP_transglycosylase"/>
</dbReference>
<feature type="region of interest" description="Disordered" evidence="9">
    <location>
        <begin position="587"/>
        <end position="627"/>
    </location>
</feature>
<proteinExistence type="predicted"/>
<feature type="domain" description="PASTA" evidence="10">
    <location>
        <begin position="548"/>
        <end position="612"/>
    </location>
</feature>
<dbReference type="SUPFAM" id="SSF56601">
    <property type="entry name" value="beta-lactamase/transpeptidase-like"/>
    <property type="match status" value="1"/>
</dbReference>
<dbReference type="Pfam" id="PF00905">
    <property type="entry name" value="Transpeptidase"/>
    <property type="match status" value="1"/>
</dbReference>
<organism evidence="11">
    <name type="scientific">uncultured Nocardioides sp</name>
    <dbReference type="NCBI Taxonomy" id="198441"/>
    <lineage>
        <taxon>Bacteria</taxon>
        <taxon>Bacillati</taxon>
        <taxon>Actinomycetota</taxon>
        <taxon>Actinomycetes</taxon>
        <taxon>Propionibacteriales</taxon>
        <taxon>Nocardioidaceae</taxon>
        <taxon>Nocardioides</taxon>
        <taxon>environmental samples</taxon>
    </lineage>
</organism>
<dbReference type="GO" id="GO:0009252">
    <property type="term" value="P:peptidoglycan biosynthetic process"/>
    <property type="evidence" value="ECO:0007669"/>
    <property type="project" value="TreeGrafter"/>
</dbReference>
<evidence type="ECO:0000256" key="9">
    <source>
        <dbReference type="SAM" id="MobiDB-lite"/>
    </source>
</evidence>
<dbReference type="Pfam" id="PF00912">
    <property type="entry name" value="Transgly"/>
    <property type="match status" value="1"/>
</dbReference>
<dbReference type="InterPro" id="IPR005543">
    <property type="entry name" value="PASTA_dom"/>
</dbReference>
<dbReference type="GO" id="GO:0006508">
    <property type="term" value="P:proteolysis"/>
    <property type="evidence" value="ECO:0007669"/>
    <property type="project" value="UniProtKB-KW"/>
</dbReference>
<dbReference type="PANTHER" id="PTHR32282:SF33">
    <property type="entry name" value="PEPTIDOGLYCAN GLYCOSYLTRANSFERASE"/>
    <property type="match status" value="1"/>
</dbReference>
<keyword evidence="3 11" id="KW-0328">Glycosyltransferase</keyword>
<feature type="non-terminal residue" evidence="11">
    <location>
        <position position="1"/>
    </location>
</feature>
<reference evidence="11" key="1">
    <citation type="submission" date="2020-02" db="EMBL/GenBank/DDBJ databases">
        <authorList>
            <person name="Meier V. D."/>
        </authorList>
    </citation>
    <scope>NUCLEOTIDE SEQUENCE</scope>
    <source>
        <strain evidence="11">AVDCRST_MAG32</strain>
    </source>
</reference>
<dbReference type="PANTHER" id="PTHR32282">
    <property type="entry name" value="BINDING PROTEIN TRANSPEPTIDASE, PUTATIVE-RELATED"/>
    <property type="match status" value="1"/>
</dbReference>
<dbReference type="Gene3D" id="1.10.3810.10">
    <property type="entry name" value="Biosynthetic peptidoglycan transglycosylase-like"/>
    <property type="match status" value="1"/>
</dbReference>
<keyword evidence="5 11" id="KW-0378">Hydrolase</keyword>
<evidence type="ECO:0000313" key="11">
    <source>
        <dbReference type="EMBL" id="CAA9370873.1"/>
    </source>
</evidence>
<dbReference type="EC" id="2.4.1.129" evidence="11"/>
<evidence type="ECO:0000256" key="6">
    <source>
        <dbReference type="ARBA" id="ARBA00023268"/>
    </source>
</evidence>
<dbReference type="Gene3D" id="3.40.710.10">
    <property type="entry name" value="DD-peptidase/beta-lactamase superfamily"/>
    <property type="match status" value="1"/>
</dbReference>
<keyword evidence="2" id="KW-0645">Protease</keyword>
<dbReference type="InterPro" id="IPR012338">
    <property type="entry name" value="Beta-lactam/transpept-like"/>
</dbReference>
<feature type="compositionally biased region" description="Polar residues" evidence="9">
    <location>
        <begin position="601"/>
        <end position="612"/>
    </location>
</feature>
<evidence type="ECO:0000256" key="2">
    <source>
        <dbReference type="ARBA" id="ARBA00022670"/>
    </source>
</evidence>
<dbReference type="GO" id="GO:0009002">
    <property type="term" value="F:serine-type D-Ala-D-Ala carboxypeptidase activity"/>
    <property type="evidence" value="ECO:0007669"/>
    <property type="project" value="UniProtKB-EC"/>
</dbReference>
<dbReference type="AlphaFoldDB" id="A0A6J4N261"/>
<dbReference type="Gene3D" id="3.30.10.20">
    <property type="match status" value="1"/>
</dbReference>
<gene>
    <name evidence="11" type="ORF">AVDCRST_MAG32-535</name>
</gene>
<dbReference type="Pfam" id="PF03793">
    <property type="entry name" value="PASTA"/>
    <property type="match status" value="1"/>
</dbReference>
<dbReference type="InterPro" id="IPR001460">
    <property type="entry name" value="PCN-bd_Tpept"/>
</dbReference>
<dbReference type="CDD" id="cd06577">
    <property type="entry name" value="PASTA_pknB"/>
    <property type="match status" value="1"/>
</dbReference>
<keyword evidence="1" id="KW-0121">Carboxypeptidase</keyword>
<protein>
    <submittedName>
        <fullName evidence="11">Multimodular transpeptidase-transglycosylase</fullName>
        <ecNumber evidence="11">2.4.1.129</ecNumber>
        <ecNumber evidence="11">3.4.-.-</ecNumber>
    </submittedName>
</protein>
<dbReference type="PROSITE" id="PS51178">
    <property type="entry name" value="PASTA"/>
    <property type="match status" value="1"/>
</dbReference>
<sequence>SITQQMVKQTLVAQADTEAEAAAATADTYERKFNELRYAIAFEERYSKDWILERYLNVSYYGDGAYGIEAAAQHYFSKPAARLTLPEAALLAGVVKNPTQYDPTNNAQASRERRNLVLARMAELNVISRSEARKARKAGLGLRESPTRNGCVGVRGEFFCDYVREYLAQDPRLGRTASQRRRVLTQGGLTIQTTIDPRMQRATDAAVRSHVRPTDQAIGGLAMVEPGTGEVRALSQSRPMGSNRARGQTYLNYVVPEQYGDSNGFQAGSTFKAFVLAAALKQGISLSTRIPSPPQRTMPPDRFTTCDGPYYGDPWSVGNSGSSGTFNLYDGTKNSVNTFFAELEARTGLCDPITLARDMGIAVPESDEVAPFTLGVTDTNPLTMASAYATFAARGSWCEPRPVTEVRDSRGRIVADYEAACEQLLPQPVADAVNDVLAGVQEPGGFGYSQGLVLEQESAAKTGTIQRNKAVWYVGYTPNLAAAAMLAGANSLGHPISLNGQIVNGAYIAEAFGSTYAGPIWGQAMQAVDNVLPDAEFVDPDPTAILGRPAQVPDVTGLSAEDAAVELRDAGFVPTVGSYVDSTLAKGQTASTTPVAGATVGSGSAVTLNVSDGTEEPGRPAEDDEEE</sequence>
<keyword evidence="4 11" id="KW-0808">Transferase</keyword>
<dbReference type="InterPro" id="IPR050396">
    <property type="entry name" value="Glycosyltr_51/Transpeptidase"/>
</dbReference>
<evidence type="ECO:0000259" key="10">
    <source>
        <dbReference type="PROSITE" id="PS51178"/>
    </source>
</evidence>
<dbReference type="SMART" id="SM00740">
    <property type="entry name" value="PASTA"/>
    <property type="match status" value="1"/>
</dbReference>
<accession>A0A6J4N261</accession>
<evidence type="ECO:0000256" key="1">
    <source>
        <dbReference type="ARBA" id="ARBA00022645"/>
    </source>
</evidence>